<dbReference type="Proteomes" id="UP000252586">
    <property type="component" value="Unassembled WGS sequence"/>
</dbReference>
<protein>
    <recommendedName>
        <fullName evidence="3">DUF262 domain-containing protein</fullName>
    </recommendedName>
</protein>
<dbReference type="PANTHER" id="PTHR39639">
    <property type="entry name" value="CHROMOSOME 16, WHOLE GENOME SHOTGUN SEQUENCE"/>
    <property type="match status" value="1"/>
</dbReference>
<reference evidence="1 2" key="1">
    <citation type="submission" date="2018-06" db="EMBL/GenBank/DDBJ databases">
        <title>Genomic Encyclopedia of Type Strains, Phase IV (KMG-IV): sequencing the most valuable type-strain genomes for metagenomic binning, comparative biology and taxonomic classification.</title>
        <authorList>
            <person name="Goeker M."/>
        </authorList>
    </citation>
    <scope>NUCLEOTIDE SEQUENCE [LARGE SCALE GENOMIC DNA]</scope>
    <source>
        <strain evidence="1 2">DSM 44599</strain>
    </source>
</reference>
<name>A0A366DU46_9NOCA</name>
<accession>A0A366DU46</accession>
<keyword evidence="2" id="KW-1185">Reference proteome</keyword>
<dbReference type="STRING" id="1210090.GCA_001613185_06870"/>
<proteinExistence type="predicted"/>
<organism evidence="1 2">
    <name type="scientific">Nocardia puris</name>
    <dbReference type="NCBI Taxonomy" id="208602"/>
    <lineage>
        <taxon>Bacteria</taxon>
        <taxon>Bacillati</taxon>
        <taxon>Actinomycetota</taxon>
        <taxon>Actinomycetes</taxon>
        <taxon>Mycobacteriales</taxon>
        <taxon>Nocardiaceae</taxon>
        <taxon>Nocardia</taxon>
    </lineage>
</organism>
<dbReference type="EMBL" id="QNRE01000002">
    <property type="protein sequence ID" value="RBO93612.1"/>
    <property type="molecule type" value="Genomic_DNA"/>
</dbReference>
<comment type="caution">
    <text evidence="1">The sequence shown here is derived from an EMBL/GenBank/DDBJ whole genome shotgun (WGS) entry which is preliminary data.</text>
</comment>
<sequence length="232" mass="26730">MVDGLQRLSTIHNFARRSDFALSDLEYLDGVDGLWFEDLTPPLRRRLLNVQIVVHVIDPSIPSDVEYNIFKRINTGGEPLNSMEIRHCMSRNRSCDLLKLCASQDEFTEATGGVLRNHVRMHDREAVLRFLAFRRLNDIKAYDEYGTLESLLDKTAELIDSEGQVPSAQIDRWFEEFVRAMRNATYVFGAHAFRKWPHGSERLSPINRALFESWSVVLADYTLDQLEPAKEG</sequence>
<evidence type="ECO:0000313" key="2">
    <source>
        <dbReference type="Proteomes" id="UP000252586"/>
    </source>
</evidence>
<evidence type="ECO:0000313" key="1">
    <source>
        <dbReference type="EMBL" id="RBO93612.1"/>
    </source>
</evidence>
<dbReference type="PANTHER" id="PTHR39639:SF1">
    <property type="entry name" value="DUF262 DOMAIN-CONTAINING PROTEIN"/>
    <property type="match status" value="1"/>
</dbReference>
<gene>
    <name evidence="1" type="ORF">DFR74_10228</name>
</gene>
<evidence type="ECO:0008006" key="3">
    <source>
        <dbReference type="Google" id="ProtNLM"/>
    </source>
</evidence>
<dbReference type="AlphaFoldDB" id="A0A366DU46"/>